<evidence type="ECO:0000313" key="2">
    <source>
        <dbReference type="Proteomes" id="UP001597371"/>
    </source>
</evidence>
<keyword evidence="1" id="KW-0378">Hydrolase</keyword>
<dbReference type="GO" id="GO:0006508">
    <property type="term" value="P:proteolysis"/>
    <property type="evidence" value="ECO:0007669"/>
    <property type="project" value="UniProtKB-KW"/>
</dbReference>
<dbReference type="SUPFAM" id="SSF56235">
    <property type="entry name" value="N-terminal nucleophile aminohydrolases (Ntn hydrolases)"/>
    <property type="match status" value="1"/>
</dbReference>
<dbReference type="GO" id="GO:0008233">
    <property type="term" value="F:peptidase activity"/>
    <property type="evidence" value="ECO:0007669"/>
    <property type="project" value="UniProtKB-KW"/>
</dbReference>
<protein>
    <submittedName>
        <fullName evidence="1">Proteasome-type protease</fullName>
    </submittedName>
</protein>
<name>A0ABW5CKU5_9HYPH</name>
<comment type="caution">
    <text evidence="1">The sequence shown here is derived from an EMBL/GenBank/DDBJ whole genome shotgun (WGS) entry which is preliminary data.</text>
</comment>
<evidence type="ECO:0000313" key="1">
    <source>
        <dbReference type="EMBL" id="MFD2237282.1"/>
    </source>
</evidence>
<dbReference type="InterPro" id="IPR001353">
    <property type="entry name" value="Proteasome_sua/b"/>
</dbReference>
<dbReference type="RefSeq" id="WP_209736903.1">
    <property type="nucleotide sequence ID" value="NZ_CP072611.1"/>
</dbReference>
<keyword evidence="1" id="KW-0645">Protease</keyword>
<dbReference type="Proteomes" id="UP001597371">
    <property type="component" value="Unassembled WGS sequence"/>
</dbReference>
<dbReference type="CDD" id="cd03765">
    <property type="entry name" value="proteasome_beta_bacterial"/>
    <property type="match status" value="1"/>
</dbReference>
<keyword evidence="2" id="KW-1185">Reference proteome</keyword>
<dbReference type="InterPro" id="IPR016545">
    <property type="entry name" value="UCP009120_prtse"/>
</dbReference>
<dbReference type="InterPro" id="IPR029055">
    <property type="entry name" value="Ntn_hydrolases_N"/>
</dbReference>
<sequence>MTYCVGLLVEDGIVFMSDTRTNAGIDNISTVTKMKTFEVPGERFLCLLSAGNLATTQSAISLLEERALAPAERRPSILTQPSMFQTARLVGETLKEAIAFTAQSGQQADSVFSGTFILGGQIKGGKPCLFMIYPEGNFIEAGPDNPFFQIGEHKYGRPIIVRTYDPQMSLEDVSKLLLVSFDSTVKSNLSVGLPFDLQIYEAGSLRPGHRQRFEERDPYYQTISQGWSESLKAAFDRLPPFVPKTPDDEPAGPLRLIG</sequence>
<dbReference type="PIRSF" id="PIRSF009120">
    <property type="entry name" value="UCP009120_prtse"/>
    <property type="match status" value="1"/>
</dbReference>
<accession>A0ABW5CKU5</accession>
<gene>
    <name evidence="1" type="ORF">ACFSKQ_07355</name>
</gene>
<dbReference type="EMBL" id="JBHUIJ010000008">
    <property type="protein sequence ID" value="MFD2237282.1"/>
    <property type="molecule type" value="Genomic_DNA"/>
</dbReference>
<keyword evidence="1" id="KW-0647">Proteasome</keyword>
<dbReference type="Gene3D" id="3.60.20.10">
    <property type="entry name" value="Glutamine Phosphoribosylpyrophosphate, subunit 1, domain 1"/>
    <property type="match status" value="1"/>
</dbReference>
<organism evidence="1 2">
    <name type="scientific">Aureimonas populi</name>
    <dbReference type="NCBI Taxonomy" id="1701758"/>
    <lineage>
        <taxon>Bacteria</taxon>
        <taxon>Pseudomonadati</taxon>
        <taxon>Pseudomonadota</taxon>
        <taxon>Alphaproteobacteria</taxon>
        <taxon>Hyphomicrobiales</taxon>
        <taxon>Aurantimonadaceae</taxon>
        <taxon>Aureimonas</taxon>
    </lineage>
</organism>
<dbReference type="GO" id="GO:0000502">
    <property type="term" value="C:proteasome complex"/>
    <property type="evidence" value="ECO:0007669"/>
    <property type="project" value="UniProtKB-KW"/>
</dbReference>
<reference evidence="2" key="1">
    <citation type="journal article" date="2019" name="Int. J. Syst. Evol. Microbiol.">
        <title>The Global Catalogue of Microorganisms (GCM) 10K type strain sequencing project: providing services to taxonomists for standard genome sequencing and annotation.</title>
        <authorList>
            <consortium name="The Broad Institute Genomics Platform"/>
            <consortium name="The Broad Institute Genome Sequencing Center for Infectious Disease"/>
            <person name="Wu L."/>
            <person name="Ma J."/>
        </authorList>
    </citation>
    <scope>NUCLEOTIDE SEQUENCE [LARGE SCALE GENOMIC DNA]</scope>
    <source>
        <strain evidence="2">ZS-35-S2</strain>
    </source>
</reference>
<dbReference type="Pfam" id="PF00227">
    <property type="entry name" value="Proteasome"/>
    <property type="match status" value="1"/>
</dbReference>
<proteinExistence type="predicted"/>